<organism evidence="2 3">
    <name type="scientific">Microcella alkaliphila</name>
    <dbReference type="NCBI Taxonomy" id="279828"/>
    <lineage>
        <taxon>Bacteria</taxon>
        <taxon>Bacillati</taxon>
        <taxon>Actinomycetota</taxon>
        <taxon>Actinomycetes</taxon>
        <taxon>Micrococcales</taxon>
        <taxon>Microbacteriaceae</taxon>
        <taxon>Microcella</taxon>
    </lineage>
</organism>
<keyword evidence="3" id="KW-1185">Reference proteome</keyword>
<dbReference type="InterPro" id="IPR011335">
    <property type="entry name" value="Restrct_endonuc-II-like"/>
</dbReference>
<dbReference type="Gene3D" id="3.40.960.10">
    <property type="entry name" value="VSR Endonuclease"/>
    <property type="match status" value="1"/>
</dbReference>
<name>A0A4Q7TRH6_9MICO</name>
<protein>
    <submittedName>
        <fullName evidence="2">Uncharacterized protein DUF559</fullName>
    </submittedName>
</protein>
<dbReference type="SUPFAM" id="SSF52980">
    <property type="entry name" value="Restriction endonuclease-like"/>
    <property type="match status" value="1"/>
</dbReference>
<comment type="caution">
    <text evidence="2">The sequence shown here is derived from an EMBL/GenBank/DDBJ whole genome shotgun (WGS) entry which is preliminary data.</text>
</comment>
<evidence type="ECO:0000313" key="2">
    <source>
        <dbReference type="EMBL" id="RZT62232.1"/>
    </source>
</evidence>
<proteinExistence type="predicted"/>
<dbReference type="InterPro" id="IPR007569">
    <property type="entry name" value="DUF559"/>
</dbReference>
<dbReference type="AlphaFoldDB" id="A0A4Q7TRH6"/>
<dbReference type="EMBL" id="SGXT01000013">
    <property type="protein sequence ID" value="RZT62232.1"/>
    <property type="molecule type" value="Genomic_DNA"/>
</dbReference>
<dbReference type="Pfam" id="PF04480">
    <property type="entry name" value="DUF559"/>
    <property type="match status" value="1"/>
</dbReference>
<gene>
    <name evidence="2" type="ORF">EV140_0751</name>
</gene>
<dbReference type="Proteomes" id="UP000292408">
    <property type="component" value="Unassembled WGS sequence"/>
</dbReference>
<evidence type="ECO:0000313" key="3">
    <source>
        <dbReference type="Proteomes" id="UP000292408"/>
    </source>
</evidence>
<sequence length="299" mass="32234">MFVLNPLNVYSRSDLLASVPISAVRRAIARGNLLRLRRDVYVSPAMPPRMQEALAIGGSLCCVSALAERGAWHPPARGLHLTVPHNASRLARPRSGAHAVTVHWSMDEVTRPLSTVDDALTRLLACQPRRMSIAVLDSALRAGMVDAEGVNQANARVPAVFRVSPGELDATAESGIESLVRVALRDAGLRVASQVVIPGVGRVDFLVEGRVIVEVDGREWHRGEQERDYRRDLEAVQRGYRVVRVDYEHAVAHAPLVVAAVVRSASAAAGIGEGVTFLRSSGPSRADLRDNVGGQALYS</sequence>
<accession>A0A4Q7TRH6</accession>
<feature type="domain" description="DUF559" evidence="1">
    <location>
        <begin position="188"/>
        <end position="260"/>
    </location>
</feature>
<reference evidence="2 3" key="1">
    <citation type="journal article" date="2015" name="Stand. Genomic Sci.">
        <title>Genomic Encyclopedia of Bacterial and Archaeal Type Strains, Phase III: the genomes of soil and plant-associated and newly described type strains.</title>
        <authorList>
            <person name="Whitman W.B."/>
            <person name="Woyke T."/>
            <person name="Klenk H.P."/>
            <person name="Zhou Y."/>
            <person name="Lilburn T.G."/>
            <person name="Beck B.J."/>
            <person name="De Vos P."/>
            <person name="Vandamme P."/>
            <person name="Eisen J.A."/>
            <person name="Garrity G."/>
            <person name="Hugenholtz P."/>
            <person name="Kyrpides N.C."/>
        </authorList>
    </citation>
    <scope>NUCLEOTIDE SEQUENCE [LARGE SCALE GENOMIC DNA]</scope>
    <source>
        <strain evidence="2 3">AC4r</strain>
    </source>
</reference>
<evidence type="ECO:0000259" key="1">
    <source>
        <dbReference type="Pfam" id="PF04480"/>
    </source>
</evidence>